<organism evidence="2 3">
    <name type="scientific">Diplodia corticola</name>
    <dbReference type="NCBI Taxonomy" id="236234"/>
    <lineage>
        <taxon>Eukaryota</taxon>
        <taxon>Fungi</taxon>
        <taxon>Dikarya</taxon>
        <taxon>Ascomycota</taxon>
        <taxon>Pezizomycotina</taxon>
        <taxon>Dothideomycetes</taxon>
        <taxon>Dothideomycetes incertae sedis</taxon>
        <taxon>Botryosphaeriales</taxon>
        <taxon>Botryosphaeriaceae</taxon>
        <taxon>Diplodia</taxon>
    </lineage>
</organism>
<evidence type="ECO:0000313" key="2">
    <source>
        <dbReference type="EMBL" id="OJD35710.1"/>
    </source>
</evidence>
<sequence>MTPTNSPTVVSCPVSNGTIYDAQTVPNAEFSLECGVDYQDNNIDFPEGYKISKRAPIAGVSFIDCVEFCARLCDCVSISYSFSTNTCQPKSALGDKVEASTANDIINARRIQPGCISSSSSSAGPTSAGPVISSTSSSSGTGSAQSTTARPPSVTTGGSSLTTNTLSDGGQVTVTTTQVLTTTLTLSNGGTTIITTQITTVCFTGSVVSSSTYWTTSTPPSSPTTSPNSSTATPTALPESFCNTNPITKIIPVWPSQTLMTASSVPSSTGPSMGKRENTLRADGI</sequence>
<dbReference type="EMBL" id="MNUE01000015">
    <property type="protein sequence ID" value="OJD35710.1"/>
    <property type="molecule type" value="Genomic_DNA"/>
</dbReference>
<name>A0A1J9R2S8_9PEZI</name>
<evidence type="ECO:0008006" key="4">
    <source>
        <dbReference type="Google" id="ProtNLM"/>
    </source>
</evidence>
<feature type="region of interest" description="Disordered" evidence="1">
    <location>
        <begin position="213"/>
        <end position="239"/>
    </location>
</feature>
<feature type="compositionally biased region" description="Polar residues" evidence="1">
    <location>
        <begin position="262"/>
        <end position="271"/>
    </location>
</feature>
<gene>
    <name evidence="2" type="ORF">BKCO1_15000148</name>
</gene>
<proteinExistence type="predicted"/>
<feature type="region of interest" description="Disordered" evidence="1">
    <location>
        <begin position="116"/>
        <end position="169"/>
    </location>
</feature>
<keyword evidence="3" id="KW-1185">Reference proteome</keyword>
<evidence type="ECO:0000313" key="3">
    <source>
        <dbReference type="Proteomes" id="UP000183809"/>
    </source>
</evidence>
<dbReference type="STRING" id="236234.A0A1J9R2S8"/>
<dbReference type="OrthoDB" id="3943817at2759"/>
<dbReference type="Proteomes" id="UP000183809">
    <property type="component" value="Unassembled WGS sequence"/>
</dbReference>
<dbReference type="GeneID" id="31011507"/>
<feature type="compositionally biased region" description="Low complexity" evidence="1">
    <location>
        <begin position="213"/>
        <end position="235"/>
    </location>
</feature>
<protein>
    <recommendedName>
        <fullName evidence="4">Apple domain-containing protein</fullName>
    </recommendedName>
</protein>
<comment type="caution">
    <text evidence="2">The sequence shown here is derived from an EMBL/GenBank/DDBJ whole genome shotgun (WGS) entry which is preliminary data.</text>
</comment>
<dbReference type="RefSeq" id="XP_020131970.1">
    <property type="nucleotide sequence ID" value="XM_020271248.1"/>
</dbReference>
<feature type="region of interest" description="Disordered" evidence="1">
    <location>
        <begin position="262"/>
        <end position="285"/>
    </location>
</feature>
<evidence type="ECO:0000256" key="1">
    <source>
        <dbReference type="SAM" id="MobiDB-lite"/>
    </source>
</evidence>
<feature type="compositionally biased region" description="Basic and acidic residues" evidence="1">
    <location>
        <begin position="274"/>
        <end position="285"/>
    </location>
</feature>
<dbReference type="AlphaFoldDB" id="A0A1J9R2S8"/>
<accession>A0A1J9R2S8</accession>
<reference evidence="2 3" key="1">
    <citation type="submission" date="2016-10" db="EMBL/GenBank/DDBJ databases">
        <title>Proteomics and genomics reveal pathogen-plant mechanisms compatible with a hemibiotrophic lifestyle of Diplodia corticola.</title>
        <authorList>
            <person name="Fernandes I."/>
            <person name="De Jonge R."/>
            <person name="Van De Peer Y."/>
            <person name="Devreese B."/>
            <person name="Alves A."/>
            <person name="Esteves A.C."/>
        </authorList>
    </citation>
    <scope>NUCLEOTIDE SEQUENCE [LARGE SCALE GENOMIC DNA]</scope>
    <source>
        <strain evidence="2 3">CBS 112549</strain>
    </source>
</reference>
<feature type="compositionally biased region" description="Low complexity" evidence="1">
    <location>
        <begin position="117"/>
        <end position="169"/>
    </location>
</feature>